<evidence type="ECO:0000256" key="1">
    <source>
        <dbReference type="SAM" id="MobiDB-lite"/>
    </source>
</evidence>
<evidence type="ECO:0000313" key="2">
    <source>
        <dbReference type="EMBL" id="STJ18960.1"/>
    </source>
</evidence>
<dbReference type="EC" id="2.7.1.-" evidence="2"/>
<dbReference type="AlphaFoldDB" id="A0A376W8G9"/>
<name>A0A376W8G9_ECOLX</name>
<feature type="region of interest" description="Disordered" evidence="1">
    <location>
        <begin position="1"/>
        <end position="33"/>
    </location>
</feature>
<accession>A0A376W8G9</accession>
<keyword evidence="2" id="KW-0808">Transferase</keyword>
<proteinExistence type="predicted"/>
<gene>
    <name evidence="2" type="primary">chbA_2</name>
    <name evidence="2" type="ORF">NCTC9081_04468</name>
</gene>
<dbReference type="GO" id="GO:0016740">
    <property type="term" value="F:transferase activity"/>
    <property type="evidence" value="ECO:0007669"/>
    <property type="project" value="UniProtKB-KW"/>
</dbReference>
<organism evidence="2 3">
    <name type="scientific">Escherichia coli</name>
    <dbReference type="NCBI Taxonomy" id="562"/>
    <lineage>
        <taxon>Bacteria</taxon>
        <taxon>Pseudomonadati</taxon>
        <taxon>Pseudomonadota</taxon>
        <taxon>Gammaproteobacteria</taxon>
        <taxon>Enterobacterales</taxon>
        <taxon>Enterobacteriaceae</taxon>
        <taxon>Escherichia</taxon>
    </lineage>
</organism>
<dbReference type="EMBL" id="UGCV01000008">
    <property type="protein sequence ID" value="STJ18960.1"/>
    <property type="molecule type" value="Genomic_DNA"/>
</dbReference>
<reference evidence="2 3" key="1">
    <citation type="submission" date="2018-06" db="EMBL/GenBank/DDBJ databases">
        <authorList>
            <consortium name="Pathogen Informatics"/>
            <person name="Doyle S."/>
        </authorList>
    </citation>
    <scope>NUCLEOTIDE SEQUENCE [LARGE SCALE GENOMIC DNA]</scope>
    <source>
        <strain evidence="2 3">NCTC9081</strain>
    </source>
</reference>
<dbReference type="Proteomes" id="UP000254716">
    <property type="component" value="Unassembled WGS sequence"/>
</dbReference>
<protein>
    <submittedName>
        <fullName evidence="2">N,N'-diacetylchitobiose-specific PTS system, EIIA component</fullName>
        <ecNumber evidence="2">2.7.1.-</ecNumber>
    </submittedName>
</protein>
<sequence length="33" mass="3665">MMDLDNIPDTQTEAEELEEVVMGLSSTPDKRVA</sequence>
<evidence type="ECO:0000313" key="3">
    <source>
        <dbReference type="Proteomes" id="UP000254716"/>
    </source>
</evidence>